<evidence type="ECO:0000313" key="2">
    <source>
        <dbReference type="EMBL" id="MCK8780914.1"/>
    </source>
</evidence>
<proteinExistence type="predicted"/>
<reference evidence="2 3" key="1">
    <citation type="submission" date="2022-04" db="EMBL/GenBank/DDBJ databases">
        <title>Rhizobium coralii sp. nov., isolated from coral Turbinaria peltata.</title>
        <authorList>
            <person name="Sun H."/>
        </authorList>
    </citation>
    <scope>NUCLEOTIDE SEQUENCE [LARGE SCALE GENOMIC DNA]</scope>
    <source>
        <strain evidence="2 3">NTR19</strain>
    </source>
</reference>
<dbReference type="EMBL" id="JALPRY010000014">
    <property type="protein sequence ID" value="MCK8780914.1"/>
    <property type="molecule type" value="Genomic_DNA"/>
</dbReference>
<name>A0ABT0ISR0_9HYPH</name>
<sequence>MSRRALIILAAIIVVAAGIMATIPDNDQPGAAADHPSPATGQPKNPAAPAPGA</sequence>
<protein>
    <submittedName>
        <fullName evidence="2">Uncharacterized protein</fullName>
    </submittedName>
</protein>
<feature type="region of interest" description="Disordered" evidence="1">
    <location>
        <begin position="24"/>
        <end position="53"/>
    </location>
</feature>
<evidence type="ECO:0000256" key="1">
    <source>
        <dbReference type="SAM" id="MobiDB-lite"/>
    </source>
</evidence>
<evidence type="ECO:0000313" key="3">
    <source>
        <dbReference type="Proteomes" id="UP001202827"/>
    </source>
</evidence>
<gene>
    <name evidence="2" type="ORF">M0654_13055</name>
</gene>
<organism evidence="2 3">
    <name type="scientific">Neorhizobium turbinariae</name>
    <dbReference type="NCBI Taxonomy" id="2937795"/>
    <lineage>
        <taxon>Bacteria</taxon>
        <taxon>Pseudomonadati</taxon>
        <taxon>Pseudomonadota</taxon>
        <taxon>Alphaproteobacteria</taxon>
        <taxon>Hyphomicrobiales</taxon>
        <taxon>Rhizobiaceae</taxon>
        <taxon>Rhizobium/Agrobacterium group</taxon>
        <taxon>Neorhizobium</taxon>
    </lineage>
</organism>
<keyword evidence="3" id="KW-1185">Reference proteome</keyword>
<accession>A0ABT0ISR0</accession>
<dbReference type="RefSeq" id="WP_248683491.1">
    <property type="nucleotide sequence ID" value="NZ_JALPRY010000014.1"/>
</dbReference>
<dbReference type="Proteomes" id="UP001202827">
    <property type="component" value="Unassembled WGS sequence"/>
</dbReference>
<comment type="caution">
    <text evidence="2">The sequence shown here is derived from an EMBL/GenBank/DDBJ whole genome shotgun (WGS) entry which is preliminary data.</text>
</comment>